<feature type="compositionally biased region" description="Pro residues" evidence="1">
    <location>
        <begin position="1199"/>
        <end position="1214"/>
    </location>
</feature>
<evidence type="ECO:0000256" key="2">
    <source>
        <dbReference type="SAM" id="Phobius"/>
    </source>
</evidence>
<sequence>MWPFMAHKTVAQDPPRAPTAARGPGADADPGPSGADEAAAPPSPPSTGDPASNATHGQADLPAAGLDPHQCTAAASHSPAAGETSDTTCSGSSRSSSGSSTTGGQQQAEQVGDECVVNIAPVCAGVTDAPSSPPAKKEPPSSDHAPRGAAAAVLLSSNGSGLPSDGRGVAVTRSLRTRGDTSQAQPKAQPSQQLPPHPSVLQRARSRGAAGTVAGAGAGAWDNDGCVFVENALLDSYCWHGIKKLYAYGIFFLVIFLAVWFQTETGATAFKSSVIASFASYDTGNAWESSALHGVGSTSDAFEYMIKYLDNALRSSGEVAPEAGSFLYLGDFAHVTYAQLEIKFANSCPSADAKSRVRESMQKLRSSLTPLLDDRTLERYTEGGAAGPGGVSDLPAAVPLLQQGAQRQQLLPTSQLTSGILDLTDNCVDLSPRTLSVDPADGPEDPLTDNIRNVLFNKRYGRELSEFEVDYYSFLDLVGRLKRQEVGAGGGAARLYDYYEEDSAVVAVPPDSRKCATGYVRRCTPIPDQGGGQQQQQPQQQQPQQPGATGRACFCAHPDTGLPRTLRAYMQEDAVRGYSGGVAAVEAPHAFRREAKNRAVVELVRLWPDFAGKVSLQEMQESLAYLLGCCRGVVGKYATQLRLGLHAHDRRNNDSNVVFYMEATRDSNRGRLETRTLSLTYNLSWRGTGNFFMVLVIFGTIADIVGTVHAVLLARQQGRGLWAYIASGSRHPFTWHGLDVLHQAAMFAWVCIWLHLQAVTRAALASYPQSAKELASLSSSAQLFTAWLYMGLAMFLVAGLRSLRYLKHHDGLRIFYTLFRLAYYDILEFATFMIGIAVLLATAIFGIFIISGGNSVFTVFGAGLSALTRLSFGFLDYDTFVNDGNGLGSYGAAVEVFFWVSVVLLVLVVQNTLLAIFTRAYETAKQGAAANGAQDSIFLLHALYDFCFLCTYRARNFLLAAVWALLTDPLGVTCYDDDEEAVPREEEGPPAAQPPLGKGSAGTGAGGAAGGASGAQGPQGSGGSSSGSSGSSGARAQRPWVFWSLAYALQNGASSSEVAGLGADGPSLGAEPSSGGVGAGASTSASTSASNKPELQRAKTLRISDKQEQPRRLGSLSRLLRPQVTTHRGRTAAGAGTHPTAAAPGATVGAGLASPASGAGPTLASQPSSPPPTPVATTSGASQQPSQQPSQHPSQQPQPQQPQQPQPGGTPPPLAATTTSRSWCLPSSPAAAAAWARVAARRVWRYGRDLPYRLALYWAEAHLRDFELLAAGDARKAAAPSRFVQRQRQKLLILSKGSTLRDPTRTFSFTMARWRLASSPHMAALVAFFDDQAMSRLNVLPVHAVEEARSEAHAAAAADRKAEVAVVAAAAVAAGAAAAAAHAPAGAAAGGGDGGAGPAGSGGSGSGSPAGGGASSWGSGGSGGALPSDGSNKSMRPAPVLAVLVEEPDEADGSAAGAGSDDSGSGPAAAPHATDFKHQATPFATVHPPAATLQAMETAAGRGPRTSSGGGAAGEGAAGAAGSTEPQGQQQQGQQQGKQQPGPIPEQEPEEDADPADLEDAEAVYSMWRLRAVAVAPGGGAGAGKVSGGVSGRVSGSGGGGSGSLWPMGSGSAGSAAGGARAQWGPVRLLPQLQMLTPRPKRASARTSAPAVVTATPVAALPAPQAPSKGTALPESDAVLEGAEAPTTEDPVPAVLLDAVELKFYVEAFEDEVMRLLVEGPCRAASSLQARAARAWQRCRDYRAQHFGRTGAAAAPASSAVVPASSGAGVGGGVPPLAGGNAGGGPPPGPPPPGPAQQQQPAATRQGGWARLAGWWERSWCGRAATLAGLWCAAALMSTRPNPFWPFLEASLDGQDEDLKKLVRALVAVYGPMAPRISERQQRELADLRGSRAQVSSIRKLLQQGRPHGGQQQQPLGQAGRSGVRGREASSADPRASLALRASVKPEASFHAGVPLPSPAAGPSQPQGQAAGQQQQGLTPHGEHAAESPGLGGLKGKGEVAVDVEQLLRGAMERALAAALAAGSGAAAGSAGGGGDGAAAGAAAGGQQGGR</sequence>
<feature type="compositionally biased region" description="Gly residues" evidence="1">
    <location>
        <begin position="1508"/>
        <end position="1519"/>
    </location>
</feature>
<feature type="region of interest" description="Disordered" evidence="1">
    <location>
        <begin position="1057"/>
        <end position="1222"/>
    </location>
</feature>
<reference evidence="3" key="1">
    <citation type="journal article" date="2020" name="bioRxiv">
        <title>Comparative genomics of Chlamydomonas.</title>
        <authorList>
            <person name="Craig R.J."/>
            <person name="Hasan A.R."/>
            <person name="Ness R.W."/>
            <person name="Keightley P.D."/>
        </authorList>
    </citation>
    <scope>NUCLEOTIDE SEQUENCE</scope>
    <source>
        <strain evidence="3">SAG 7.73</strain>
    </source>
</reference>
<gene>
    <name evidence="3" type="ORF">HXX76_012946</name>
</gene>
<feature type="region of interest" description="Disordered" evidence="1">
    <location>
        <begin position="2022"/>
        <end position="2051"/>
    </location>
</feature>
<evidence type="ECO:0000256" key="1">
    <source>
        <dbReference type="SAM" id="MobiDB-lite"/>
    </source>
</evidence>
<feature type="compositionally biased region" description="Gly residues" evidence="1">
    <location>
        <begin position="1593"/>
        <end position="1603"/>
    </location>
</feature>
<feature type="region of interest" description="Disordered" evidence="1">
    <location>
        <begin position="1449"/>
        <end position="1473"/>
    </location>
</feature>
<keyword evidence="2" id="KW-0812">Transmembrane</keyword>
<feature type="region of interest" description="Disordered" evidence="1">
    <location>
        <begin position="1"/>
        <end position="113"/>
    </location>
</feature>
<feature type="transmembrane region" description="Helical" evidence="2">
    <location>
        <begin position="735"/>
        <end position="756"/>
    </location>
</feature>
<accession>A0A835SKF8</accession>
<feature type="region of interest" description="Disordered" evidence="1">
    <location>
        <begin position="127"/>
        <end position="148"/>
    </location>
</feature>
<feature type="compositionally biased region" description="Pro residues" evidence="1">
    <location>
        <begin position="1785"/>
        <end position="1795"/>
    </location>
</feature>
<feature type="transmembrane region" description="Helical" evidence="2">
    <location>
        <begin position="856"/>
        <end position="875"/>
    </location>
</feature>
<feature type="compositionally biased region" description="Low complexity" evidence="1">
    <location>
        <begin position="182"/>
        <end position="192"/>
    </location>
</feature>
<feature type="compositionally biased region" description="Low complexity" evidence="1">
    <location>
        <begin position="1903"/>
        <end position="1921"/>
    </location>
</feature>
<keyword evidence="2" id="KW-1133">Transmembrane helix</keyword>
<feature type="compositionally biased region" description="Basic and acidic residues" evidence="1">
    <location>
        <begin position="1094"/>
        <end position="1111"/>
    </location>
</feature>
<feature type="region of interest" description="Disordered" evidence="1">
    <location>
        <begin position="1498"/>
        <end position="1556"/>
    </location>
</feature>
<feature type="compositionally biased region" description="Low complexity" evidence="1">
    <location>
        <begin position="1112"/>
        <end position="1167"/>
    </location>
</feature>
<feature type="compositionally biased region" description="Gly residues" evidence="1">
    <location>
        <begin position="1771"/>
        <end position="1784"/>
    </location>
</feature>
<feature type="transmembrane region" description="Helical" evidence="2">
    <location>
        <begin position="887"/>
        <end position="909"/>
    </location>
</feature>
<dbReference type="OrthoDB" id="546219at2759"/>
<feature type="region of interest" description="Disordered" evidence="1">
    <location>
        <begin position="526"/>
        <end position="550"/>
    </location>
</feature>
<feature type="compositionally biased region" description="Acidic residues" evidence="1">
    <location>
        <begin position="1547"/>
        <end position="1556"/>
    </location>
</feature>
<organism evidence="3 4">
    <name type="scientific">Chlamydomonas incerta</name>
    <dbReference type="NCBI Taxonomy" id="51695"/>
    <lineage>
        <taxon>Eukaryota</taxon>
        <taxon>Viridiplantae</taxon>
        <taxon>Chlorophyta</taxon>
        <taxon>core chlorophytes</taxon>
        <taxon>Chlorophyceae</taxon>
        <taxon>CS clade</taxon>
        <taxon>Chlamydomonadales</taxon>
        <taxon>Chlamydomonadaceae</taxon>
        <taxon>Chlamydomonas</taxon>
    </lineage>
</organism>
<protein>
    <submittedName>
        <fullName evidence="3">Uncharacterized protein</fullName>
    </submittedName>
</protein>
<feature type="region of interest" description="Disordered" evidence="1">
    <location>
        <begin position="1385"/>
        <end position="1435"/>
    </location>
</feature>
<feature type="compositionally biased region" description="Low complexity" evidence="1">
    <location>
        <begin position="84"/>
        <end position="104"/>
    </location>
</feature>
<feature type="compositionally biased region" description="Low complexity" evidence="1">
    <location>
        <begin position="1175"/>
        <end position="1198"/>
    </location>
</feature>
<feature type="compositionally biased region" description="Basic and acidic residues" evidence="1">
    <location>
        <begin position="135"/>
        <end position="146"/>
    </location>
</feature>
<evidence type="ECO:0000313" key="3">
    <source>
        <dbReference type="EMBL" id="KAG2426632.1"/>
    </source>
</evidence>
<name>A0A835SKF8_CHLIN</name>
<evidence type="ECO:0000313" key="4">
    <source>
        <dbReference type="Proteomes" id="UP000650467"/>
    </source>
</evidence>
<dbReference type="Proteomes" id="UP000650467">
    <property type="component" value="Unassembled WGS sequence"/>
</dbReference>
<feature type="transmembrane region" description="Helical" evidence="2">
    <location>
        <begin position="821"/>
        <end position="850"/>
    </location>
</feature>
<feature type="region of interest" description="Disordered" evidence="1">
    <location>
        <begin position="1593"/>
        <end position="1619"/>
    </location>
</feature>
<proteinExistence type="predicted"/>
<feature type="region of interest" description="Disordered" evidence="1">
    <location>
        <begin position="1903"/>
        <end position="1936"/>
    </location>
</feature>
<keyword evidence="4" id="KW-1185">Reference proteome</keyword>
<feature type="compositionally biased region" description="Low complexity" evidence="1">
    <location>
        <begin position="1520"/>
        <end position="1541"/>
    </location>
</feature>
<feature type="region of interest" description="Disordered" evidence="1">
    <location>
        <begin position="979"/>
        <end position="1033"/>
    </location>
</feature>
<keyword evidence="2" id="KW-0472">Membrane</keyword>
<comment type="caution">
    <text evidence="3">The sequence shown here is derived from an EMBL/GenBank/DDBJ whole genome shotgun (WGS) entry which is preliminary data.</text>
</comment>
<feature type="region of interest" description="Disordered" evidence="1">
    <location>
        <begin position="1771"/>
        <end position="1808"/>
    </location>
</feature>
<feature type="transmembrane region" description="Helical" evidence="2">
    <location>
        <begin position="245"/>
        <end position="263"/>
    </location>
</feature>
<feature type="compositionally biased region" description="Gly residues" evidence="1">
    <location>
        <begin position="1388"/>
        <end position="1424"/>
    </location>
</feature>
<feature type="compositionally biased region" description="Low complexity" evidence="1">
    <location>
        <begin position="1080"/>
        <end position="1090"/>
    </location>
</feature>
<feature type="compositionally biased region" description="Gly residues" evidence="1">
    <location>
        <begin position="2030"/>
        <end position="2051"/>
    </location>
</feature>
<feature type="transmembrane region" description="Helical" evidence="2">
    <location>
        <begin position="691"/>
        <end position="714"/>
    </location>
</feature>
<feature type="compositionally biased region" description="Low complexity" evidence="1">
    <location>
        <begin position="1453"/>
        <end position="1471"/>
    </location>
</feature>
<feature type="compositionally biased region" description="Low complexity" evidence="1">
    <location>
        <begin position="18"/>
        <end position="40"/>
    </location>
</feature>
<feature type="compositionally biased region" description="Low complexity" evidence="1">
    <location>
        <begin position="1959"/>
        <end position="1977"/>
    </location>
</feature>
<dbReference type="EMBL" id="JAEHOC010000046">
    <property type="protein sequence ID" value="KAG2426632.1"/>
    <property type="molecule type" value="Genomic_DNA"/>
</dbReference>
<feature type="compositionally biased region" description="Low complexity" evidence="1">
    <location>
        <begin position="534"/>
        <end position="547"/>
    </location>
</feature>
<feature type="compositionally biased region" description="Low complexity" evidence="1">
    <location>
        <begin position="1604"/>
        <end position="1619"/>
    </location>
</feature>
<feature type="region of interest" description="Disordered" evidence="1">
    <location>
        <begin position="1950"/>
        <end position="1997"/>
    </location>
</feature>
<feature type="compositionally biased region" description="Gly residues" evidence="1">
    <location>
        <begin position="999"/>
        <end position="1025"/>
    </location>
</feature>
<feature type="region of interest" description="Disordered" evidence="1">
    <location>
        <begin position="176"/>
        <end position="206"/>
    </location>
</feature>
<feature type="transmembrane region" description="Helical" evidence="2">
    <location>
        <begin position="776"/>
        <end position="800"/>
    </location>
</feature>